<gene>
    <name evidence="9" type="ORF">HLB44_33965</name>
</gene>
<dbReference type="Gene3D" id="1.20.140.10">
    <property type="entry name" value="Butyryl-CoA Dehydrogenase, subunit A, domain 3"/>
    <property type="match status" value="1"/>
</dbReference>
<keyword evidence="4" id="KW-0274">FAD</keyword>
<evidence type="ECO:0000256" key="1">
    <source>
        <dbReference type="ARBA" id="ARBA00001974"/>
    </source>
</evidence>
<dbReference type="InterPro" id="IPR052161">
    <property type="entry name" value="Mycobact_Acyl-CoA_DH"/>
</dbReference>
<dbReference type="Pfam" id="PF02771">
    <property type="entry name" value="Acyl-CoA_dh_N"/>
    <property type="match status" value="1"/>
</dbReference>
<dbReference type="InterPro" id="IPR036250">
    <property type="entry name" value="AcylCo_DH-like_C"/>
</dbReference>
<dbReference type="EMBL" id="JABRWJ010000016">
    <property type="protein sequence ID" value="NRF72003.1"/>
    <property type="molecule type" value="Genomic_DNA"/>
</dbReference>
<evidence type="ECO:0000256" key="4">
    <source>
        <dbReference type="ARBA" id="ARBA00022827"/>
    </source>
</evidence>
<evidence type="ECO:0000256" key="5">
    <source>
        <dbReference type="ARBA" id="ARBA00023002"/>
    </source>
</evidence>
<dbReference type="PANTHER" id="PTHR43292:SF3">
    <property type="entry name" value="ACYL-COA DEHYDROGENASE FADE29"/>
    <property type="match status" value="1"/>
</dbReference>
<accession>A0ABX2ETN5</accession>
<feature type="domain" description="Acyl-CoA dehydrogenase/oxidase N-terminal" evidence="8">
    <location>
        <begin position="7"/>
        <end position="119"/>
    </location>
</feature>
<dbReference type="InterPro" id="IPR009100">
    <property type="entry name" value="AcylCoA_DH/oxidase_NM_dom_sf"/>
</dbReference>
<sequence>MDLRFSEADHAFRAEVRRFIETELDPRVRRKLAEHRALTKAEIVDWQRRLNTRGWATPSWPVEHGGPGWSAVQRYIFLDELHQAPAPEPLSFNVNMIGPVLIRFGTPEQQQRFLPRIANLDDWWAQGFSEPGAGSDLAALKTRAVLSDDGQHYVVSGQKIWQGMAQHADWMFTLVRTDPASKPQAGITMLLIPMRSPGVTVRPIVTLDGRHEVNEVFLDEVRVPVDLRVGDENRGWDITKYLLGHERTGIARIGMTKRLIARAKALAASVPAEHGTLADQARFREQAAAIEIELKALEITQLRLLDAMRENGQGPDVRASIVKVKGTELRQAASELLLQAAGPRAWRCADEFDDAADADTTIAATYFTLRAASIYGGSNEVQKNILAKHLLQG</sequence>
<evidence type="ECO:0000256" key="3">
    <source>
        <dbReference type="ARBA" id="ARBA00022630"/>
    </source>
</evidence>
<evidence type="ECO:0000259" key="6">
    <source>
        <dbReference type="Pfam" id="PF00441"/>
    </source>
</evidence>
<comment type="cofactor">
    <cofactor evidence="1">
        <name>FAD</name>
        <dbReference type="ChEBI" id="CHEBI:57692"/>
    </cofactor>
</comment>
<dbReference type="InterPro" id="IPR006091">
    <property type="entry name" value="Acyl-CoA_Oxase/DH_mid-dom"/>
</dbReference>
<dbReference type="SUPFAM" id="SSF56645">
    <property type="entry name" value="Acyl-CoA dehydrogenase NM domain-like"/>
    <property type="match status" value="1"/>
</dbReference>
<proteinExistence type="inferred from homology"/>
<protein>
    <submittedName>
        <fullName evidence="9">Acyl-CoA dehydrogenase family protein</fullName>
    </submittedName>
</protein>
<dbReference type="Gene3D" id="1.10.540.10">
    <property type="entry name" value="Acyl-CoA dehydrogenase/oxidase, N-terminal domain"/>
    <property type="match status" value="1"/>
</dbReference>
<reference evidence="9 10" key="1">
    <citation type="submission" date="2020-05" db="EMBL/GenBank/DDBJ databases">
        <title>Aquincola sp. isolate from soil.</title>
        <authorList>
            <person name="Han J."/>
            <person name="Kim D.-U."/>
        </authorList>
    </citation>
    <scope>NUCLEOTIDE SEQUENCE [LARGE SCALE GENOMIC DNA]</scope>
    <source>
        <strain evidence="9 10">S2</strain>
    </source>
</reference>
<dbReference type="InterPro" id="IPR013786">
    <property type="entry name" value="AcylCoA_DH/ox_N"/>
</dbReference>
<dbReference type="InterPro" id="IPR046373">
    <property type="entry name" value="Acyl-CoA_Oxase/DH_mid-dom_sf"/>
</dbReference>
<keyword evidence="3" id="KW-0285">Flavoprotein</keyword>
<organism evidence="9 10">
    <name type="scientific">Pseudaquabacterium terrae</name>
    <dbReference type="NCBI Taxonomy" id="2732868"/>
    <lineage>
        <taxon>Bacteria</taxon>
        <taxon>Pseudomonadati</taxon>
        <taxon>Pseudomonadota</taxon>
        <taxon>Betaproteobacteria</taxon>
        <taxon>Burkholderiales</taxon>
        <taxon>Sphaerotilaceae</taxon>
        <taxon>Pseudaquabacterium</taxon>
    </lineage>
</organism>
<dbReference type="Pfam" id="PF02770">
    <property type="entry name" value="Acyl-CoA_dh_M"/>
    <property type="match status" value="1"/>
</dbReference>
<dbReference type="SUPFAM" id="SSF47203">
    <property type="entry name" value="Acyl-CoA dehydrogenase C-terminal domain-like"/>
    <property type="match status" value="1"/>
</dbReference>
<comment type="similarity">
    <text evidence="2">Belongs to the acyl-CoA dehydrogenase family.</text>
</comment>
<dbReference type="RefSeq" id="WP_173134407.1">
    <property type="nucleotide sequence ID" value="NZ_JABRWJ010000016.1"/>
</dbReference>
<dbReference type="PANTHER" id="PTHR43292">
    <property type="entry name" value="ACYL-COA DEHYDROGENASE"/>
    <property type="match status" value="1"/>
</dbReference>
<evidence type="ECO:0000313" key="9">
    <source>
        <dbReference type="EMBL" id="NRF72003.1"/>
    </source>
</evidence>
<dbReference type="Pfam" id="PF00441">
    <property type="entry name" value="Acyl-CoA_dh_1"/>
    <property type="match status" value="1"/>
</dbReference>
<dbReference type="InterPro" id="IPR009075">
    <property type="entry name" value="AcylCo_DH/oxidase_C"/>
</dbReference>
<evidence type="ECO:0000256" key="2">
    <source>
        <dbReference type="ARBA" id="ARBA00009347"/>
    </source>
</evidence>
<dbReference type="InterPro" id="IPR037069">
    <property type="entry name" value="AcylCoA_DH/ox_N_sf"/>
</dbReference>
<feature type="domain" description="Acyl-CoA dehydrogenase/oxidase C-terminal" evidence="6">
    <location>
        <begin position="233"/>
        <end position="391"/>
    </location>
</feature>
<evidence type="ECO:0000313" key="10">
    <source>
        <dbReference type="Proteomes" id="UP000737171"/>
    </source>
</evidence>
<name>A0ABX2ETN5_9BURK</name>
<comment type="caution">
    <text evidence="9">The sequence shown here is derived from an EMBL/GenBank/DDBJ whole genome shotgun (WGS) entry which is preliminary data.</text>
</comment>
<evidence type="ECO:0000259" key="8">
    <source>
        <dbReference type="Pfam" id="PF02771"/>
    </source>
</evidence>
<dbReference type="Gene3D" id="2.40.110.10">
    <property type="entry name" value="Butyryl-CoA Dehydrogenase, subunit A, domain 2"/>
    <property type="match status" value="1"/>
</dbReference>
<dbReference type="Proteomes" id="UP000737171">
    <property type="component" value="Unassembled WGS sequence"/>
</dbReference>
<keyword evidence="5" id="KW-0560">Oxidoreductase</keyword>
<feature type="domain" description="Acyl-CoA oxidase/dehydrogenase middle" evidence="7">
    <location>
        <begin position="125"/>
        <end position="219"/>
    </location>
</feature>
<evidence type="ECO:0000259" key="7">
    <source>
        <dbReference type="Pfam" id="PF02770"/>
    </source>
</evidence>
<keyword evidence="10" id="KW-1185">Reference proteome</keyword>